<name>M7ZTU9_TRIUA</name>
<dbReference type="AlphaFoldDB" id="M7ZTU9"/>
<gene>
    <name evidence="1" type="ORF">TRIUR3_07496</name>
</gene>
<organism evidence="1">
    <name type="scientific">Triticum urartu</name>
    <name type="common">Red wild einkorn</name>
    <name type="synonym">Crithodium urartu</name>
    <dbReference type="NCBI Taxonomy" id="4572"/>
    <lineage>
        <taxon>Eukaryota</taxon>
        <taxon>Viridiplantae</taxon>
        <taxon>Streptophyta</taxon>
        <taxon>Embryophyta</taxon>
        <taxon>Tracheophyta</taxon>
        <taxon>Spermatophyta</taxon>
        <taxon>Magnoliopsida</taxon>
        <taxon>Liliopsida</taxon>
        <taxon>Poales</taxon>
        <taxon>Poaceae</taxon>
        <taxon>BOP clade</taxon>
        <taxon>Pooideae</taxon>
        <taxon>Triticodae</taxon>
        <taxon>Triticeae</taxon>
        <taxon>Triticinae</taxon>
        <taxon>Triticum</taxon>
    </lineage>
</organism>
<evidence type="ECO:0000313" key="1">
    <source>
        <dbReference type="EMBL" id="EMS63552.1"/>
    </source>
</evidence>
<sequence length="62" mass="6436">MASGIASMSSSLAVLLLGVLLLSRGGVGNAARHLAEADLSPASMMSYRGMPDIRDLFVPRTC</sequence>
<protein>
    <submittedName>
        <fullName evidence="1">Uncharacterized protein</fullName>
    </submittedName>
</protein>
<reference evidence="1" key="1">
    <citation type="journal article" date="2013" name="Nature">
        <title>Draft genome of the wheat A-genome progenitor Triticum urartu.</title>
        <authorList>
            <person name="Ling H.Q."/>
            <person name="Zhao S."/>
            <person name="Liu D."/>
            <person name="Wang J."/>
            <person name="Sun H."/>
            <person name="Zhang C."/>
            <person name="Fan H."/>
            <person name="Li D."/>
            <person name="Dong L."/>
            <person name="Tao Y."/>
            <person name="Gao C."/>
            <person name="Wu H."/>
            <person name="Li Y."/>
            <person name="Cui Y."/>
            <person name="Guo X."/>
            <person name="Zheng S."/>
            <person name="Wang B."/>
            <person name="Yu K."/>
            <person name="Liang Q."/>
            <person name="Yang W."/>
            <person name="Lou X."/>
            <person name="Chen J."/>
            <person name="Feng M."/>
            <person name="Jian J."/>
            <person name="Zhang X."/>
            <person name="Luo G."/>
            <person name="Jiang Y."/>
            <person name="Liu J."/>
            <person name="Wang Z."/>
            <person name="Sha Y."/>
            <person name="Zhang B."/>
            <person name="Wu H."/>
            <person name="Tang D."/>
            <person name="Shen Q."/>
            <person name="Xue P."/>
            <person name="Zou S."/>
            <person name="Wang X."/>
            <person name="Liu X."/>
            <person name="Wang F."/>
            <person name="Yang Y."/>
            <person name="An X."/>
            <person name="Dong Z."/>
            <person name="Zhang K."/>
            <person name="Zhang X."/>
            <person name="Luo M.C."/>
            <person name="Dvorak J."/>
            <person name="Tong Y."/>
            <person name="Wang J."/>
            <person name="Yang H."/>
            <person name="Li Z."/>
            <person name="Wang D."/>
            <person name="Zhang A."/>
            <person name="Wang J."/>
        </authorList>
    </citation>
    <scope>NUCLEOTIDE SEQUENCE</scope>
</reference>
<accession>M7ZTU9</accession>
<proteinExistence type="predicted"/>
<dbReference type="EMBL" id="KD067760">
    <property type="protein sequence ID" value="EMS63552.1"/>
    <property type="molecule type" value="Genomic_DNA"/>
</dbReference>